<feature type="region of interest" description="Disordered" evidence="1">
    <location>
        <begin position="142"/>
        <end position="205"/>
    </location>
</feature>
<evidence type="ECO:0000256" key="1">
    <source>
        <dbReference type="SAM" id="MobiDB-lite"/>
    </source>
</evidence>
<name>A0A8H3FW68_9LECA</name>
<gene>
    <name evidence="2" type="ORF">IMSHALPRED_008104</name>
</gene>
<accession>A0A8H3FW68</accession>
<feature type="region of interest" description="Disordered" evidence="1">
    <location>
        <begin position="476"/>
        <end position="542"/>
    </location>
</feature>
<comment type="caution">
    <text evidence="2">The sequence shown here is derived from an EMBL/GenBank/DDBJ whole genome shotgun (WGS) entry which is preliminary data.</text>
</comment>
<feature type="region of interest" description="Disordered" evidence="1">
    <location>
        <begin position="218"/>
        <end position="277"/>
    </location>
</feature>
<evidence type="ECO:0000313" key="3">
    <source>
        <dbReference type="Proteomes" id="UP000664534"/>
    </source>
</evidence>
<organism evidence="2 3">
    <name type="scientific">Imshaugia aleurites</name>
    <dbReference type="NCBI Taxonomy" id="172621"/>
    <lineage>
        <taxon>Eukaryota</taxon>
        <taxon>Fungi</taxon>
        <taxon>Dikarya</taxon>
        <taxon>Ascomycota</taxon>
        <taxon>Pezizomycotina</taxon>
        <taxon>Lecanoromycetes</taxon>
        <taxon>OSLEUM clade</taxon>
        <taxon>Lecanoromycetidae</taxon>
        <taxon>Lecanorales</taxon>
        <taxon>Lecanorineae</taxon>
        <taxon>Parmeliaceae</taxon>
        <taxon>Imshaugia</taxon>
    </lineage>
</organism>
<evidence type="ECO:0000313" key="2">
    <source>
        <dbReference type="EMBL" id="CAF9930182.1"/>
    </source>
</evidence>
<reference evidence="2" key="1">
    <citation type="submission" date="2021-03" db="EMBL/GenBank/DDBJ databases">
        <authorList>
            <person name="Tagirdzhanova G."/>
        </authorList>
    </citation>
    <scope>NUCLEOTIDE SEQUENCE</scope>
</reference>
<proteinExistence type="predicted"/>
<feature type="compositionally biased region" description="Polar residues" evidence="1">
    <location>
        <begin position="257"/>
        <end position="271"/>
    </location>
</feature>
<dbReference type="EMBL" id="CAJPDT010000056">
    <property type="protein sequence ID" value="CAF9930182.1"/>
    <property type="molecule type" value="Genomic_DNA"/>
</dbReference>
<dbReference type="OrthoDB" id="5315417at2759"/>
<keyword evidence="3" id="KW-1185">Reference proteome</keyword>
<dbReference type="Proteomes" id="UP000664534">
    <property type="component" value="Unassembled WGS sequence"/>
</dbReference>
<dbReference type="AlphaFoldDB" id="A0A8H3FW68"/>
<sequence length="580" mass="65741">MQTEINEPTEGDYFTIKKDGEDWPIVICDEEIIRSFFADLPRPRSARQADGTWEKDYKCSINDRLFPAIYLGSLEFLWASMKELEPIDIDMGRAIRDSTTKTLLAVAWGEYISQYNKGDQISDWKYLEHWKAKLHAQRLDHATPGGFKKQRVPTGKVPEGRKRKGTPVFRYPPGYRKDESDDEESEDLFLPKGQVGGPKIKGESIPSEDIDALYCDADPPYPTSAQSSKRSKLDLSGRFSMRPSGPFRAGTGRLATPMSSSIPHGTPSQPTNKKDLDVNDPNTVIIYVDNPHKMFKVKRIGLDASPLLSNLLMHHPSNGWYIWSPMLSALDADDFQPIGEYIDRREYHPNIMDDGTIHVRLEGNLNPEMLRYQTVRCSRIYQVAQMLEMPGLQDLAFRKLKALESHYQPLEILTVIDSLFEIGSAEIRQYLTQYVADTFYTLILAETKQTVDVMTAHENLARGVYEKLSGKADGIKTEAMKEEGKEDTEKGISDEPNKNEKVDETSHAATVEDANMDESVAKENKEGAGIGTNKSEKTDETITQTEEEMVRMALRQSDAEQTEEDWVQLVQKQSDLFEAF</sequence>
<feature type="compositionally biased region" description="Basic and acidic residues" evidence="1">
    <location>
        <begin position="476"/>
        <end position="506"/>
    </location>
</feature>
<protein>
    <submittedName>
        <fullName evidence="2">Uncharacterized protein</fullName>
    </submittedName>
</protein>